<feature type="transmembrane region" description="Helical" evidence="1">
    <location>
        <begin position="147"/>
        <end position="168"/>
    </location>
</feature>
<keyword evidence="1" id="KW-0812">Transmembrane</keyword>
<proteinExistence type="predicted"/>
<feature type="transmembrane region" description="Helical" evidence="1">
    <location>
        <begin position="119"/>
        <end position="140"/>
    </location>
</feature>
<name>A0A067XR98_9BACT</name>
<feature type="transmembrane region" description="Helical" evidence="1">
    <location>
        <begin position="20"/>
        <end position="39"/>
    </location>
</feature>
<evidence type="ECO:0000313" key="2">
    <source>
        <dbReference type="EMBL" id="AGT45864.1"/>
    </source>
</evidence>
<dbReference type="AlphaFoldDB" id="A0A067XR98"/>
<dbReference type="EMBL" id="KC770997">
    <property type="protein sequence ID" value="AGT45864.1"/>
    <property type="molecule type" value="Genomic_DNA"/>
</dbReference>
<reference evidence="2" key="1">
    <citation type="submission" date="2013-03" db="EMBL/GenBank/DDBJ databases">
        <authorList>
            <person name="Tan H."/>
            <person name="Mooij M.J."/>
            <person name="Barret M."/>
            <person name="O'Gara F."/>
        </authorList>
    </citation>
    <scope>NUCLEOTIDE SEQUENCE</scope>
</reference>
<evidence type="ECO:0000256" key="1">
    <source>
        <dbReference type="SAM" id="Phobius"/>
    </source>
</evidence>
<accession>A0A067XR98</accession>
<feature type="transmembrane region" description="Helical" evidence="1">
    <location>
        <begin position="180"/>
        <end position="197"/>
    </location>
</feature>
<gene>
    <name evidence="2" type="ORF">PPT_M1_19</name>
</gene>
<sequence length="223" mass="25677">MQFFLVVAGFRKRNIQLSYSFFIYLLTSLVSSYVVSYLIEDRTTSRWFYTVKEFTLDALKTAVLIEFNHRVFRFYPQVKRSNYWFFGLAILGLGLYLWLVPAEKGTWWGTELLDVHAKIMQANCFLFFVFTGSILFYRLHIDGRHKLLLIGFLFSQFPLAFGFAAMAAFGAPARELGSRLNSLFFVIALLIWAKVYLKNDSVDHTRTTTDSGMGRPADSGSSK</sequence>
<keyword evidence="1" id="KW-1133">Transmembrane helix</keyword>
<keyword evidence="1" id="KW-0472">Membrane</keyword>
<feature type="transmembrane region" description="Helical" evidence="1">
    <location>
        <begin position="83"/>
        <end position="99"/>
    </location>
</feature>
<organism evidence="2">
    <name type="scientific">uncultured marine bacterium PPT_M1</name>
    <dbReference type="NCBI Taxonomy" id="1381396"/>
    <lineage>
        <taxon>Bacteria</taxon>
        <taxon>environmental samples</taxon>
    </lineage>
</organism>
<protein>
    <submittedName>
        <fullName evidence="2">Uncharacterized protein</fullName>
    </submittedName>
</protein>